<comment type="caution">
    <text evidence="1">The sequence shown here is derived from an EMBL/GenBank/DDBJ whole genome shotgun (WGS) entry which is preliminary data.</text>
</comment>
<sequence length="77" mass="8364">MPGHDQQPDPDEQVAADRRLALRQVQGAEQLHVTGANAEISAIEIRAPAALIGHRRAMNGRWTTWSSTPKGAVAEQQ</sequence>
<name>A0A4R4UEV1_9PSEU</name>
<accession>A0A4R4UEV1</accession>
<keyword evidence="2" id="KW-1185">Reference proteome</keyword>
<gene>
    <name evidence="1" type="ORF">E1161_19315</name>
</gene>
<proteinExistence type="predicted"/>
<dbReference type="Proteomes" id="UP000294744">
    <property type="component" value="Unassembled WGS sequence"/>
</dbReference>
<reference evidence="1 2" key="1">
    <citation type="submission" date="2019-03" db="EMBL/GenBank/DDBJ databases">
        <title>Draft genome sequences of novel Actinobacteria.</title>
        <authorList>
            <person name="Sahin N."/>
            <person name="Ay H."/>
            <person name="Saygin H."/>
        </authorList>
    </citation>
    <scope>NUCLEOTIDE SEQUENCE [LARGE SCALE GENOMIC DNA]</scope>
    <source>
        <strain evidence="1 2">16K404</strain>
    </source>
</reference>
<evidence type="ECO:0000313" key="2">
    <source>
        <dbReference type="Proteomes" id="UP000294744"/>
    </source>
</evidence>
<protein>
    <submittedName>
        <fullName evidence="1">Uncharacterized protein</fullName>
    </submittedName>
</protein>
<dbReference type="EMBL" id="SMKV01000026">
    <property type="protein sequence ID" value="TDC90258.1"/>
    <property type="molecule type" value="Genomic_DNA"/>
</dbReference>
<dbReference type="RefSeq" id="WP_132625263.1">
    <property type="nucleotide sequence ID" value="NZ_SMKV01000026.1"/>
</dbReference>
<evidence type="ECO:0000313" key="1">
    <source>
        <dbReference type="EMBL" id="TDC90258.1"/>
    </source>
</evidence>
<organism evidence="1 2">
    <name type="scientific">Saccharopolyspora aridisoli</name>
    <dbReference type="NCBI Taxonomy" id="2530385"/>
    <lineage>
        <taxon>Bacteria</taxon>
        <taxon>Bacillati</taxon>
        <taxon>Actinomycetota</taxon>
        <taxon>Actinomycetes</taxon>
        <taxon>Pseudonocardiales</taxon>
        <taxon>Pseudonocardiaceae</taxon>
        <taxon>Saccharopolyspora</taxon>
    </lineage>
</organism>
<dbReference type="AlphaFoldDB" id="A0A4R4UEV1"/>